<dbReference type="KEGG" id="ntr:B0W44_03285"/>
<proteinExistence type="predicted"/>
<evidence type="ECO:0008006" key="3">
    <source>
        <dbReference type="Google" id="ProtNLM"/>
    </source>
</evidence>
<dbReference type="EMBL" id="CP019699">
    <property type="protein sequence ID" value="AQS54940.1"/>
    <property type="molecule type" value="Genomic_DNA"/>
</dbReference>
<accession>A0A1U9K4J7</accession>
<gene>
    <name evidence="1" type="ORF">B0W44_03285</name>
</gene>
<evidence type="ECO:0000313" key="1">
    <source>
        <dbReference type="EMBL" id="AQS54940.1"/>
    </source>
</evidence>
<dbReference type="RefSeq" id="WP_077718758.1">
    <property type="nucleotide sequence ID" value="NZ_CP019699.1"/>
</dbReference>
<protein>
    <recommendedName>
        <fullName evidence="3">DUF309 domain-containing protein</fullName>
    </recommendedName>
</protein>
<dbReference type="PANTHER" id="PTHR34796">
    <property type="entry name" value="EXPRESSED PROTEIN"/>
    <property type="match status" value="1"/>
</dbReference>
<keyword evidence="2" id="KW-1185">Reference proteome</keyword>
<name>A0A1U9K4J7_9BACL</name>
<dbReference type="AlphaFoldDB" id="A0A1U9K4J7"/>
<sequence>MRWPLPDEYPHLYVEFLYLFNKKRDYYECHEVLEDLWLEEGRHPLYQGLLQVAVALHHFRNDNVNGAVKLFRSALAKLRPFPDDSLGIDLGKVKGDVQEYLAHLEQYDRQPIDFYDLTIAIHDAKLKELVGEVAIRERRTAD</sequence>
<organism evidence="1 2">
    <name type="scientific">Novibacillus thermophilus</name>
    <dbReference type="NCBI Taxonomy" id="1471761"/>
    <lineage>
        <taxon>Bacteria</taxon>
        <taxon>Bacillati</taxon>
        <taxon>Bacillota</taxon>
        <taxon>Bacilli</taxon>
        <taxon>Bacillales</taxon>
        <taxon>Thermoactinomycetaceae</taxon>
        <taxon>Novibacillus</taxon>
    </lineage>
</organism>
<dbReference type="Pfam" id="PF03745">
    <property type="entry name" value="DUF309"/>
    <property type="match status" value="1"/>
</dbReference>
<dbReference type="InterPro" id="IPR005500">
    <property type="entry name" value="DUF309"/>
</dbReference>
<dbReference type="SUPFAM" id="SSF140663">
    <property type="entry name" value="TTHA0068-like"/>
    <property type="match status" value="1"/>
</dbReference>
<dbReference type="STRING" id="1471761.B0W44_03285"/>
<dbReference type="OrthoDB" id="165483at2"/>
<reference evidence="1 2" key="1">
    <citation type="journal article" date="2015" name="Int. J. Syst. Evol. Microbiol.">
        <title>Novibacillus thermophilus gen. nov., sp. nov., a Gram-staining-negative and moderately thermophilic member of the family Thermoactinomycetaceae.</title>
        <authorList>
            <person name="Yang G."/>
            <person name="Chen J."/>
            <person name="Zhou S."/>
        </authorList>
    </citation>
    <scope>NUCLEOTIDE SEQUENCE [LARGE SCALE GENOMIC DNA]</scope>
    <source>
        <strain evidence="1 2">SG-1</strain>
    </source>
</reference>
<dbReference type="Proteomes" id="UP000188603">
    <property type="component" value="Chromosome"/>
</dbReference>
<evidence type="ECO:0000313" key="2">
    <source>
        <dbReference type="Proteomes" id="UP000188603"/>
    </source>
</evidence>
<dbReference type="PANTHER" id="PTHR34796:SF1">
    <property type="entry name" value="EXPRESSED PROTEIN"/>
    <property type="match status" value="1"/>
</dbReference>
<dbReference type="InterPro" id="IPR023203">
    <property type="entry name" value="TTHA0068_sf"/>
</dbReference>
<dbReference type="Gene3D" id="1.10.3450.10">
    <property type="entry name" value="TTHA0068-like"/>
    <property type="match status" value="1"/>
</dbReference>